<accession>A0A0R1WK82</accession>
<name>A0A0R1WK82_9LACO</name>
<keyword evidence="1" id="KW-0175">Coiled coil</keyword>
<sequence length="94" mass="10802">MGLGIDEWGSIVAIIGGIGCFFGVIIKVTSVMNRLQNTMEMLDSTLRGLVNDNRETKHRLDKLEDRFEEHIGEAKVRNQRITSLEHEVYDRKKE</sequence>
<feature type="coiled-coil region" evidence="1">
    <location>
        <begin position="32"/>
        <end position="73"/>
    </location>
</feature>
<feature type="transmembrane region" description="Helical" evidence="2">
    <location>
        <begin position="12"/>
        <end position="32"/>
    </location>
</feature>
<protein>
    <submittedName>
        <fullName evidence="3">Uncharacterized protein</fullName>
    </submittedName>
</protein>
<comment type="caution">
    <text evidence="3">The sequence shown here is derived from an EMBL/GenBank/DDBJ whole genome shotgun (WGS) entry which is preliminary data.</text>
</comment>
<evidence type="ECO:0000313" key="3">
    <source>
        <dbReference type="EMBL" id="KRM16155.1"/>
    </source>
</evidence>
<evidence type="ECO:0000313" key="4">
    <source>
        <dbReference type="Proteomes" id="UP000050973"/>
    </source>
</evidence>
<evidence type="ECO:0000256" key="1">
    <source>
        <dbReference type="SAM" id="Coils"/>
    </source>
</evidence>
<gene>
    <name evidence="3" type="ORF">FC49_GL001571</name>
</gene>
<reference evidence="3 4" key="1">
    <citation type="journal article" date="2015" name="Genome Announc.">
        <title>Expanding the biotechnology potential of lactobacilli through comparative genomics of 213 strains and associated genera.</title>
        <authorList>
            <person name="Sun Z."/>
            <person name="Harris H.M."/>
            <person name="McCann A."/>
            <person name="Guo C."/>
            <person name="Argimon S."/>
            <person name="Zhang W."/>
            <person name="Yang X."/>
            <person name="Jeffery I.B."/>
            <person name="Cooney J.C."/>
            <person name="Kagawa T.F."/>
            <person name="Liu W."/>
            <person name="Song Y."/>
            <person name="Salvetti E."/>
            <person name="Wrobel A."/>
            <person name="Rasinkangas P."/>
            <person name="Parkhill J."/>
            <person name="Rea M.C."/>
            <person name="O'Sullivan O."/>
            <person name="Ritari J."/>
            <person name="Douillard F.P."/>
            <person name="Paul Ross R."/>
            <person name="Yang R."/>
            <person name="Briner A.E."/>
            <person name="Felis G.E."/>
            <person name="de Vos W.M."/>
            <person name="Barrangou R."/>
            <person name="Klaenhammer T.R."/>
            <person name="Caufield P.W."/>
            <person name="Cui Y."/>
            <person name="Zhang H."/>
            <person name="O'Toole P.W."/>
        </authorList>
    </citation>
    <scope>NUCLEOTIDE SEQUENCE [LARGE SCALE GENOMIC DNA]</scope>
    <source>
        <strain evidence="3 4">DSM 4864</strain>
    </source>
</reference>
<dbReference type="Proteomes" id="UP000050973">
    <property type="component" value="Unassembled WGS sequence"/>
</dbReference>
<dbReference type="PATRIC" id="fig|1423779.3.peg.1628"/>
<keyword evidence="2" id="KW-1133">Transmembrane helix</keyword>
<proteinExistence type="predicted"/>
<evidence type="ECO:0000256" key="2">
    <source>
        <dbReference type="SAM" id="Phobius"/>
    </source>
</evidence>
<organism evidence="3 4">
    <name type="scientific">Limosilactobacillus oris DSM 4864</name>
    <dbReference type="NCBI Taxonomy" id="1423779"/>
    <lineage>
        <taxon>Bacteria</taxon>
        <taxon>Bacillati</taxon>
        <taxon>Bacillota</taxon>
        <taxon>Bacilli</taxon>
        <taxon>Lactobacillales</taxon>
        <taxon>Lactobacillaceae</taxon>
        <taxon>Limosilactobacillus</taxon>
    </lineage>
</organism>
<dbReference type="EMBL" id="AZGE01000005">
    <property type="protein sequence ID" value="KRM16155.1"/>
    <property type="molecule type" value="Genomic_DNA"/>
</dbReference>
<keyword evidence="2" id="KW-0472">Membrane</keyword>
<keyword evidence="2" id="KW-0812">Transmembrane</keyword>
<dbReference type="AlphaFoldDB" id="A0A0R1WK82"/>